<evidence type="ECO:0000259" key="4">
    <source>
        <dbReference type="Pfam" id="PF19289"/>
    </source>
</evidence>
<dbReference type="InterPro" id="IPR045569">
    <property type="entry name" value="Metalloprtase-TldD/E_C"/>
</dbReference>
<feature type="domain" description="Metalloprotease TldD/E N-terminal" evidence="3">
    <location>
        <begin position="30"/>
        <end position="94"/>
    </location>
</feature>
<dbReference type="PANTHER" id="PTHR43421">
    <property type="entry name" value="METALLOPROTEASE PMBA"/>
    <property type="match status" value="1"/>
</dbReference>
<dbReference type="Gene3D" id="3.30.2290.10">
    <property type="entry name" value="PmbA/TldD superfamily"/>
    <property type="match status" value="1"/>
</dbReference>
<dbReference type="GO" id="GO:0006508">
    <property type="term" value="P:proteolysis"/>
    <property type="evidence" value="ECO:0007669"/>
    <property type="project" value="InterPro"/>
</dbReference>
<proteinExistence type="inferred from homology"/>
<dbReference type="InterPro" id="IPR047657">
    <property type="entry name" value="PmbA"/>
</dbReference>
<evidence type="ECO:0000256" key="2">
    <source>
        <dbReference type="SAM" id="MobiDB-lite"/>
    </source>
</evidence>
<dbReference type="Pfam" id="PF01523">
    <property type="entry name" value="PmbA_TldD_1st"/>
    <property type="match status" value="1"/>
</dbReference>
<feature type="region of interest" description="Disordered" evidence="2">
    <location>
        <begin position="339"/>
        <end position="360"/>
    </location>
</feature>
<reference evidence="6 7" key="1">
    <citation type="submission" date="2017-11" db="EMBL/GenBank/DDBJ databases">
        <title>Draft genome sequence of Rhizobiales bacterium SY3-13.</title>
        <authorList>
            <person name="Sun C."/>
        </authorList>
    </citation>
    <scope>NUCLEOTIDE SEQUENCE [LARGE SCALE GENOMIC DNA]</scope>
    <source>
        <strain evidence="6 7">SY3-13</strain>
    </source>
</reference>
<comment type="caution">
    <text evidence="6">The sequence shown here is derived from an EMBL/GenBank/DDBJ whole genome shotgun (WGS) entry which is preliminary data.</text>
</comment>
<sequence length="455" mass="48607">MPDTARTADDALELLDDLLKRALAHGADAADAVMIQSDSVGASWRMGKPEDLERSESRDVGLRVIRGKKQATVASTDLKPSMLEELAERANAMASVSPDDQWCGLADSALYAREVPDLDLDDHPDPDPERLIQRARAAEEAALAVDGVKQSEGGSAGMARTRMALAIRGGDRPFAASYTTSSHSVSCSVIAEDAQGHMERDYDFSSARHFADLASPEEVGRQAALNTVRRVGSRKMGSNRLPVVFDPRVANGLLGHFAAAINGTAIARGTSFLKNRMGERVFAEGIRVVDDPLRPRGLRSRPVDGEGVAVRRTDLIEDGILKTWMLDSATARQLGLQTTGHAGRGAGSSPSPGPSNLYLEPGEVSPEELIADITEGFYVTELIGFGVNGVTGDYSRGAAGFWIENGRIGFPVSEMTVAGNLKDMFLKLRPASDLVFRYGANAPTVRIDGMTVAGN</sequence>
<evidence type="ECO:0000313" key="6">
    <source>
        <dbReference type="EMBL" id="PJK30758.1"/>
    </source>
</evidence>
<dbReference type="InterPro" id="IPR035068">
    <property type="entry name" value="TldD/PmbA_N"/>
</dbReference>
<dbReference type="Proteomes" id="UP000229498">
    <property type="component" value="Unassembled WGS sequence"/>
</dbReference>
<evidence type="ECO:0000256" key="1">
    <source>
        <dbReference type="ARBA" id="ARBA00005836"/>
    </source>
</evidence>
<dbReference type="GO" id="GO:0005829">
    <property type="term" value="C:cytosol"/>
    <property type="evidence" value="ECO:0007669"/>
    <property type="project" value="TreeGrafter"/>
</dbReference>
<dbReference type="AlphaFoldDB" id="A0A2M9G4X2"/>
<dbReference type="InterPro" id="IPR002510">
    <property type="entry name" value="Metalloprtase-TldD/E_N"/>
</dbReference>
<dbReference type="EMBL" id="PHIG01000018">
    <property type="protein sequence ID" value="PJK30758.1"/>
    <property type="molecule type" value="Genomic_DNA"/>
</dbReference>
<name>A0A2M9G4X2_9PROT</name>
<organism evidence="6 7">
    <name type="scientific">Minwuia thermotolerans</name>
    <dbReference type="NCBI Taxonomy" id="2056226"/>
    <lineage>
        <taxon>Bacteria</taxon>
        <taxon>Pseudomonadati</taxon>
        <taxon>Pseudomonadota</taxon>
        <taxon>Alphaproteobacteria</taxon>
        <taxon>Minwuiales</taxon>
        <taxon>Minwuiaceae</taxon>
        <taxon>Minwuia</taxon>
    </lineage>
</organism>
<dbReference type="InterPro" id="IPR036059">
    <property type="entry name" value="TldD/PmbA_sf"/>
</dbReference>
<dbReference type="Pfam" id="PF19289">
    <property type="entry name" value="PmbA_TldD_3rd"/>
    <property type="match status" value="1"/>
</dbReference>
<dbReference type="InterPro" id="IPR045570">
    <property type="entry name" value="Metalloprtase-TldD/E_cen_dom"/>
</dbReference>
<dbReference type="GO" id="GO:0008237">
    <property type="term" value="F:metallopeptidase activity"/>
    <property type="evidence" value="ECO:0007669"/>
    <property type="project" value="InterPro"/>
</dbReference>
<dbReference type="OrthoDB" id="9803618at2"/>
<keyword evidence="7" id="KW-1185">Reference proteome</keyword>
<feature type="domain" description="Metalloprotease TldD/E central" evidence="5">
    <location>
        <begin position="122"/>
        <end position="229"/>
    </location>
</feature>
<comment type="similarity">
    <text evidence="1">Belongs to the peptidase U62 family.</text>
</comment>
<dbReference type="Pfam" id="PF19290">
    <property type="entry name" value="PmbA_TldD_2nd"/>
    <property type="match status" value="1"/>
</dbReference>
<dbReference type="PANTHER" id="PTHR43421:SF1">
    <property type="entry name" value="METALLOPROTEASE PMBA"/>
    <property type="match status" value="1"/>
</dbReference>
<evidence type="ECO:0000259" key="5">
    <source>
        <dbReference type="Pfam" id="PF19290"/>
    </source>
</evidence>
<accession>A0A2M9G4X2</accession>
<feature type="domain" description="Metalloprotease TldD/E C-terminal" evidence="4">
    <location>
        <begin position="239"/>
        <end position="454"/>
    </location>
</feature>
<evidence type="ECO:0000313" key="7">
    <source>
        <dbReference type="Proteomes" id="UP000229498"/>
    </source>
</evidence>
<dbReference type="SUPFAM" id="SSF111283">
    <property type="entry name" value="Putative modulator of DNA gyrase, PmbA/TldD"/>
    <property type="match status" value="1"/>
</dbReference>
<dbReference type="RefSeq" id="WP_109794230.1">
    <property type="nucleotide sequence ID" value="NZ_PHIG01000018.1"/>
</dbReference>
<protein>
    <submittedName>
        <fullName evidence="6">Modulator protein</fullName>
    </submittedName>
</protein>
<evidence type="ECO:0000259" key="3">
    <source>
        <dbReference type="Pfam" id="PF01523"/>
    </source>
</evidence>
<gene>
    <name evidence="6" type="ORF">CVT23_05150</name>
</gene>